<organism evidence="1 2">
    <name type="scientific">Cinnamomum micranthum f. kanehirae</name>
    <dbReference type="NCBI Taxonomy" id="337451"/>
    <lineage>
        <taxon>Eukaryota</taxon>
        <taxon>Viridiplantae</taxon>
        <taxon>Streptophyta</taxon>
        <taxon>Embryophyta</taxon>
        <taxon>Tracheophyta</taxon>
        <taxon>Spermatophyta</taxon>
        <taxon>Magnoliopsida</taxon>
        <taxon>Magnoliidae</taxon>
        <taxon>Laurales</taxon>
        <taxon>Lauraceae</taxon>
        <taxon>Cinnamomum</taxon>
    </lineage>
</organism>
<reference evidence="1 2" key="1">
    <citation type="journal article" date="2019" name="Nat. Plants">
        <title>Stout camphor tree genome fills gaps in understanding of flowering plant genome evolution.</title>
        <authorList>
            <person name="Chaw S.M."/>
            <person name="Liu Y.C."/>
            <person name="Wu Y.W."/>
            <person name="Wang H.Y."/>
            <person name="Lin C.I."/>
            <person name="Wu C.S."/>
            <person name="Ke H.M."/>
            <person name="Chang L.Y."/>
            <person name="Hsu C.Y."/>
            <person name="Yang H.T."/>
            <person name="Sudianto E."/>
            <person name="Hsu M.H."/>
            <person name="Wu K.P."/>
            <person name="Wang L.N."/>
            <person name="Leebens-Mack J.H."/>
            <person name="Tsai I.J."/>
        </authorList>
    </citation>
    <scope>NUCLEOTIDE SEQUENCE [LARGE SCALE GENOMIC DNA]</scope>
    <source>
        <strain evidence="2">cv. Chaw 1501</strain>
        <tissue evidence="1">Young leaves</tissue>
    </source>
</reference>
<dbReference type="AlphaFoldDB" id="A0A3S3NDU1"/>
<keyword evidence="2" id="KW-1185">Reference proteome</keyword>
<proteinExistence type="predicted"/>
<accession>A0A3S3NDU1</accession>
<name>A0A3S3NDU1_9MAGN</name>
<evidence type="ECO:0000313" key="1">
    <source>
        <dbReference type="EMBL" id="RWR97297.1"/>
    </source>
</evidence>
<dbReference type="PANTHER" id="PTHR36038:SF3">
    <property type="entry name" value="OVATE FAMILY PROTEIN"/>
    <property type="match status" value="1"/>
</dbReference>
<protein>
    <submittedName>
        <fullName evidence="1">Uncharacterized protein</fullName>
    </submittedName>
</protein>
<comment type="caution">
    <text evidence="1">The sequence shown here is derived from an EMBL/GenBank/DDBJ whole genome shotgun (WGS) entry which is preliminary data.</text>
</comment>
<dbReference type="EMBL" id="QPKB01000013">
    <property type="protein sequence ID" value="RWR97297.1"/>
    <property type="molecule type" value="Genomic_DNA"/>
</dbReference>
<dbReference type="PANTHER" id="PTHR36038">
    <property type="entry name" value="OS06G0102750 PROTEIN"/>
    <property type="match status" value="1"/>
</dbReference>
<dbReference type="Proteomes" id="UP000283530">
    <property type="component" value="Unassembled WGS sequence"/>
</dbReference>
<sequence length="360" mass="40187">METPTGVTWAHMCTPLIADSLKSCGCEGSCVLRSPLLGLPLIFSASKVQMVRRANGGNSWKSGRSSLLKNIGSPEGHKSITEDTDPTLSLLTAESKVYIIGTSEHQSTMQIMQWLFKVGHEQATETAPASKRMLKLEEEQETKCSQLEFERDEVVCEEPFKIVLTRTNSRSCFYSTLNLKVLRNFFGKTNCISIVKEECMDHKAELAHVGRKLLPIHDTAGSSSMDTYKSDVQLNRKRAMSRMKELIRWAAATKSEKGANKRWKVLYFRNKGGLKDPYDTMSSSSKTSFSWDMSSSCTAAFCPLQLAYSCANHQTVSKDSKQQVESICKETSIIPETEGSARQGNWITTDSDFVVLELRS</sequence>
<dbReference type="OrthoDB" id="1889663at2759"/>
<evidence type="ECO:0000313" key="2">
    <source>
        <dbReference type="Proteomes" id="UP000283530"/>
    </source>
</evidence>
<gene>
    <name evidence="1" type="ORF">CKAN_02672300</name>
</gene>